<dbReference type="EMBL" id="BQNB010020116">
    <property type="protein sequence ID" value="GJT92512.1"/>
    <property type="molecule type" value="Genomic_DNA"/>
</dbReference>
<proteinExistence type="predicted"/>
<accession>A0ABQ5HZE4</accession>
<dbReference type="Proteomes" id="UP001151760">
    <property type="component" value="Unassembled WGS sequence"/>
</dbReference>
<evidence type="ECO:0000313" key="2">
    <source>
        <dbReference type="Proteomes" id="UP001151760"/>
    </source>
</evidence>
<gene>
    <name evidence="1" type="ORF">Tco_1081357</name>
</gene>
<sequence>MVDEQQDDQQQQQNMLDALLVLIDDRVKIGLSNFRIALEKSQPDIIYIGTLMTMINKCLTRKATAYDRPRVPMLYREWSQVRMLTLLNLSRRISGSKLIQGKTTNKRRSYYLLLDSQSSLSNTFSPGTTTYPQHVIKVDATLGNLKFTNKGAKDLVFGMPIPMVMLKDDIKNT</sequence>
<reference evidence="1" key="1">
    <citation type="journal article" date="2022" name="Int. J. Mol. Sci.">
        <title>Draft Genome of Tanacetum Coccineum: Genomic Comparison of Closely Related Tanacetum-Family Plants.</title>
        <authorList>
            <person name="Yamashiro T."/>
            <person name="Shiraishi A."/>
            <person name="Nakayama K."/>
            <person name="Satake H."/>
        </authorList>
    </citation>
    <scope>NUCLEOTIDE SEQUENCE</scope>
</reference>
<reference evidence="1" key="2">
    <citation type="submission" date="2022-01" db="EMBL/GenBank/DDBJ databases">
        <authorList>
            <person name="Yamashiro T."/>
            <person name="Shiraishi A."/>
            <person name="Satake H."/>
            <person name="Nakayama K."/>
        </authorList>
    </citation>
    <scope>NUCLEOTIDE SEQUENCE</scope>
</reference>
<name>A0ABQ5HZE4_9ASTR</name>
<keyword evidence="2" id="KW-1185">Reference proteome</keyword>
<evidence type="ECO:0000313" key="1">
    <source>
        <dbReference type="EMBL" id="GJT92512.1"/>
    </source>
</evidence>
<organism evidence="1 2">
    <name type="scientific">Tanacetum coccineum</name>
    <dbReference type="NCBI Taxonomy" id="301880"/>
    <lineage>
        <taxon>Eukaryota</taxon>
        <taxon>Viridiplantae</taxon>
        <taxon>Streptophyta</taxon>
        <taxon>Embryophyta</taxon>
        <taxon>Tracheophyta</taxon>
        <taxon>Spermatophyta</taxon>
        <taxon>Magnoliopsida</taxon>
        <taxon>eudicotyledons</taxon>
        <taxon>Gunneridae</taxon>
        <taxon>Pentapetalae</taxon>
        <taxon>asterids</taxon>
        <taxon>campanulids</taxon>
        <taxon>Asterales</taxon>
        <taxon>Asteraceae</taxon>
        <taxon>Asteroideae</taxon>
        <taxon>Anthemideae</taxon>
        <taxon>Anthemidinae</taxon>
        <taxon>Tanacetum</taxon>
    </lineage>
</organism>
<comment type="caution">
    <text evidence="1">The sequence shown here is derived from an EMBL/GenBank/DDBJ whole genome shotgun (WGS) entry which is preliminary data.</text>
</comment>
<protein>
    <submittedName>
        <fullName evidence="1">Uncharacterized protein</fullName>
    </submittedName>
</protein>